<reference evidence="11" key="1">
    <citation type="submission" date="2025-08" db="UniProtKB">
        <authorList>
            <consortium name="RefSeq"/>
        </authorList>
    </citation>
    <scope>IDENTIFICATION</scope>
    <source>
        <tissue evidence="11">Sperm</tissue>
    </source>
</reference>
<evidence type="ECO:0000256" key="9">
    <source>
        <dbReference type="SAM" id="SignalP"/>
    </source>
</evidence>
<dbReference type="InterPro" id="IPR001684">
    <property type="entry name" value="Ribosomal_bL27"/>
</dbReference>
<evidence type="ECO:0000256" key="2">
    <source>
        <dbReference type="ARBA" id="ARBA00010797"/>
    </source>
</evidence>
<dbReference type="PANTHER" id="PTHR15893:SF0">
    <property type="entry name" value="LARGE RIBOSOMAL SUBUNIT PROTEIN BL27M"/>
    <property type="match status" value="1"/>
</dbReference>
<keyword evidence="10" id="KW-1185">Reference proteome</keyword>
<keyword evidence="3" id="KW-0809">Transit peptide</keyword>
<dbReference type="GO" id="GO:0003735">
    <property type="term" value="F:structural constituent of ribosome"/>
    <property type="evidence" value="ECO:0007669"/>
    <property type="project" value="InterPro"/>
</dbReference>
<feature type="signal peptide" evidence="9">
    <location>
        <begin position="1"/>
        <end position="16"/>
    </location>
</feature>
<keyword evidence="4 11" id="KW-0689">Ribosomal protein</keyword>
<evidence type="ECO:0000256" key="4">
    <source>
        <dbReference type="ARBA" id="ARBA00022980"/>
    </source>
</evidence>
<feature type="chain" id="PRO_5042589423" description="Large ribosomal subunit protein bL27m" evidence="9">
    <location>
        <begin position="17"/>
        <end position="154"/>
    </location>
</feature>
<dbReference type="KEGG" id="pmrn:116955126"/>
<evidence type="ECO:0000256" key="7">
    <source>
        <dbReference type="ARBA" id="ARBA00035267"/>
    </source>
</evidence>
<proteinExistence type="inferred from homology"/>
<dbReference type="GO" id="GO:0006412">
    <property type="term" value="P:translation"/>
    <property type="evidence" value="ECO:0007669"/>
    <property type="project" value="InterPro"/>
</dbReference>
<gene>
    <name evidence="11" type="primary">MRPL27</name>
</gene>
<dbReference type="AlphaFoldDB" id="A0AAJ7UC03"/>
<dbReference type="GeneID" id="116955126"/>
<keyword evidence="9" id="KW-0732">Signal</keyword>
<evidence type="ECO:0000313" key="10">
    <source>
        <dbReference type="Proteomes" id="UP001318040"/>
    </source>
</evidence>
<dbReference type="PRINTS" id="PR00063">
    <property type="entry name" value="RIBOSOMALL27"/>
</dbReference>
<name>A0AAJ7UC03_PETMA</name>
<dbReference type="CTD" id="51264"/>
<evidence type="ECO:0000256" key="3">
    <source>
        <dbReference type="ARBA" id="ARBA00022946"/>
    </source>
</evidence>
<evidence type="ECO:0000256" key="5">
    <source>
        <dbReference type="ARBA" id="ARBA00023128"/>
    </source>
</evidence>
<comment type="subcellular location">
    <subcellularLocation>
        <location evidence="1">Mitochondrion</location>
    </subcellularLocation>
</comment>
<comment type="similarity">
    <text evidence="2">Belongs to the bacterial ribosomal protein bL27 family.</text>
</comment>
<dbReference type="Gene3D" id="2.40.50.100">
    <property type="match status" value="1"/>
</dbReference>
<evidence type="ECO:0000256" key="1">
    <source>
        <dbReference type="ARBA" id="ARBA00004173"/>
    </source>
</evidence>
<keyword evidence="5" id="KW-0496">Mitochondrion</keyword>
<dbReference type="Proteomes" id="UP001318040">
    <property type="component" value="Chromosome 58"/>
</dbReference>
<dbReference type="Pfam" id="PF01016">
    <property type="entry name" value="Ribosomal_L27"/>
    <property type="match status" value="1"/>
</dbReference>
<accession>A0AAJ7UC03</accession>
<dbReference type="GO" id="GO:0005762">
    <property type="term" value="C:mitochondrial large ribosomal subunit"/>
    <property type="evidence" value="ECO:0007669"/>
    <property type="project" value="TreeGrafter"/>
</dbReference>
<evidence type="ECO:0000313" key="11">
    <source>
        <dbReference type="RefSeq" id="XP_032832022.1"/>
    </source>
</evidence>
<evidence type="ECO:0000256" key="6">
    <source>
        <dbReference type="ARBA" id="ARBA00023274"/>
    </source>
</evidence>
<evidence type="ECO:0000256" key="8">
    <source>
        <dbReference type="ARBA" id="ARBA00076963"/>
    </source>
</evidence>
<dbReference type="SUPFAM" id="SSF110324">
    <property type="entry name" value="Ribosomal L27 protein-like"/>
    <property type="match status" value="1"/>
</dbReference>
<organism evidence="10 11">
    <name type="scientific">Petromyzon marinus</name>
    <name type="common">Sea lamprey</name>
    <dbReference type="NCBI Taxonomy" id="7757"/>
    <lineage>
        <taxon>Eukaryota</taxon>
        <taxon>Metazoa</taxon>
        <taxon>Chordata</taxon>
        <taxon>Craniata</taxon>
        <taxon>Vertebrata</taxon>
        <taxon>Cyclostomata</taxon>
        <taxon>Hyperoartia</taxon>
        <taxon>Petromyzontiformes</taxon>
        <taxon>Petromyzontidae</taxon>
        <taxon>Petromyzon</taxon>
    </lineage>
</organism>
<dbReference type="PANTHER" id="PTHR15893">
    <property type="entry name" value="RIBOSOMAL PROTEIN L27"/>
    <property type="match status" value="1"/>
</dbReference>
<dbReference type="FunFam" id="2.40.50.100:FF:000031">
    <property type="entry name" value="39S ribosomal protein L27, mitochondrial"/>
    <property type="match status" value="1"/>
</dbReference>
<sequence length="154" mass="17010">MALLRLPSISLRLSAAVSTAVFGRETAALAAAGVRWASKKAGSKVRNSAPKSPGKRYGWKKFEGAMVHAGNILATQRLIRWHPGAFVGMGRNNTLYALEDGVVRFTKEVYVPPPRSREAFQVVCKLPRGAMLYKTFINVIPPHQEGRFVLKEMM</sequence>
<keyword evidence="6" id="KW-0687">Ribonucleoprotein</keyword>
<dbReference type="GO" id="GO:0005743">
    <property type="term" value="C:mitochondrial inner membrane"/>
    <property type="evidence" value="ECO:0007669"/>
    <property type="project" value="UniProtKB-ARBA"/>
</dbReference>
<protein>
    <recommendedName>
        <fullName evidence="7">Large ribosomal subunit protein bL27m</fullName>
    </recommendedName>
    <alternativeName>
        <fullName evidence="8">39S ribosomal protein L27, mitochondrial</fullName>
    </alternativeName>
</protein>
<dbReference type="RefSeq" id="XP_032832022.1">
    <property type="nucleotide sequence ID" value="XM_032976131.1"/>
</dbReference>